<sequence length="155" mass="17666">MALNAEDIAEIKKTWAIPVATPTDSGAAILIRFFTKYPSNLEKFPFRDVPVAELNNSARFRAHCGRIIKTFDQSISQLEEEGGLQKIQEIWQGVAKSHVERHNIAKPSYFELREAIVEVLSEACNLNERQAEAWNKLLDIVYDIIFKKYDDLGAQ</sequence>
<dbReference type="Proteomes" id="UP001652620">
    <property type="component" value="Chromosome 2"/>
</dbReference>
<dbReference type="PANTHER" id="PTHR46783">
    <property type="entry name" value="CYTOGLOBIN"/>
    <property type="match status" value="1"/>
</dbReference>
<evidence type="ECO:0000256" key="2">
    <source>
        <dbReference type="ARBA" id="ARBA00022448"/>
    </source>
</evidence>
<evidence type="ECO:0000256" key="3">
    <source>
        <dbReference type="ARBA" id="ARBA00022617"/>
    </source>
</evidence>
<gene>
    <name evidence="9" type="primary">CYGB1</name>
    <name evidence="11 12" type="synonym">LOC105234089</name>
</gene>
<reference evidence="9" key="1">
    <citation type="journal article" date="2014" name="BMC Genomics">
        <title>Characterizing the developmental transcriptome of the oriental fruit fly, Bactrocera dorsalis (Diptera: Tephritidae) through comparative genomic analysis with Drosophila melanogaster utilizing modENCODE datasets.</title>
        <authorList>
            <person name="Geib S.M."/>
            <person name="Calla B."/>
            <person name="Hall B."/>
            <person name="Hou S."/>
            <person name="Manoukis N.C."/>
        </authorList>
    </citation>
    <scope>NUCLEOTIDE SEQUENCE</scope>
    <source>
        <strain evidence="9">Punador</strain>
    </source>
</reference>
<dbReference type="GO" id="GO:0005506">
    <property type="term" value="F:iron ion binding"/>
    <property type="evidence" value="ECO:0007669"/>
    <property type="project" value="InterPro"/>
</dbReference>
<accession>A0A034WB94</accession>
<dbReference type="GO" id="GO:0020037">
    <property type="term" value="F:heme binding"/>
    <property type="evidence" value="ECO:0007669"/>
    <property type="project" value="InterPro"/>
</dbReference>
<name>A0A034WB94_BACDO</name>
<dbReference type="GO" id="GO:0016491">
    <property type="term" value="F:oxidoreductase activity"/>
    <property type="evidence" value="ECO:0007669"/>
    <property type="project" value="UniProtKB-ARBA"/>
</dbReference>
<dbReference type="Pfam" id="PF00042">
    <property type="entry name" value="Globin"/>
    <property type="match status" value="1"/>
</dbReference>
<dbReference type="OMA" id="DSQQETW"/>
<dbReference type="InterPro" id="IPR044399">
    <property type="entry name" value="Mb-like_M"/>
</dbReference>
<dbReference type="EMBL" id="GAKP01006121">
    <property type="protein sequence ID" value="JAC52831.1"/>
    <property type="molecule type" value="Transcribed_RNA"/>
</dbReference>
<protein>
    <submittedName>
        <fullName evidence="9 11">Cytoglobin-1</fullName>
    </submittedName>
</protein>
<comment type="subunit">
    <text evidence="1">Monomer.</text>
</comment>
<dbReference type="RefSeq" id="XP_011214635.1">
    <property type="nucleotide sequence ID" value="XM_011216333.3"/>
</dbReference>
<evidence type="ECO:0000256" key="1">
    <source>
        <dbReference type="ARBA" id="ARBA00011245"/>
    </source>
</evidence>
<dbReference type="InterPro" id="IPR009050">
    <property type="entry name" value="Globin-like_sf"/>
</dbReference>
<proteinExistence type="inferred from homology"/>
<dbReference type="InterPro" id="IPR013314">
    <property type="entry name" value="Globin_lamprey/hagfish"/>
</dbReference>
<keyword evidence="4 7" id="KW-0561">Oxygen transport</keyword>
<dbReference type="InterPro" id="IPR012292">
    <property type="entry name" value="Globin/Proto"/>
</dbReference>
<evidence type="ECO:0000256" key="6">
    <source>
        <dbReference type="ARBA" id="ARBA00023004"/>
    </source>
</evidence>
<evidence type="ECO:0000313" key="12">
    <source>
        <dbReference type="RefSeq" id="XP_011214635.1"/>
    </source>
</evidence>
<dbReference type="InterPro" id="IPR000971">
    <property type="entry name" value="Globin"/>
</dbReference>
<evidence type="ECO:0000313" key="11">
    <source>
        <dbReference type="RefSeq" id="XP_011214634.1"/>
    </source>
</evidence>
<keyword evidence="10" id="KW-1185">Reference proteome</keyword>
<dbReference type="Gene3D" id="1.10.490.10">
    <property type="entry name" value="Globins"/>
    <property type="match status" value="1"/>
</dbReference>
<dbReference type="SUPFAM" id="SSF46458">
    <property type="entry name" value="Globin-like"/>
    <property type="match status" value="1"/>
</dbReference>
<comment type="similarity">
    <text evidence="7">Belongs to the globin family.</text>
</comment>
<evidence type="ECO:0000259" key="8">
    <source>
        <dbReference type="PROSITE" id="PS01033"/>
    </source>
</evidence>
<dbReference type="PROSITE" id="PS01033">
    <property type="entry name" value="GLOBIN"/>
    <property type="match status" value="1"/>
</dbReference>
<organism evidence="9">
    <name type="scientific">Bactrocera dorsalis</name>
    <name type="common">Oriental fruit fly</name>
    <name type="synonym">Dacus dorsalis</name>
    <dbReference type="NCBI Taxonomy" id="27457"/>
    <lineage>
        <taxon>Eukaryota</taxon>
        <taxon>Metazoa</taxon>
        <taxon>Ecdysozoa</taxon>
        <taxon>Arthropoda</taxon>
        <taxon>Hexapoda</taxon>
        <taxon>Insecta</taxon>
        <taxon>Pterygota</taxon>
        <taxon>Neoptera</taxon>
        <taxon>Endopterygota</taxon>
        <taxon>Diptera</taxon>
        <taxon>Brachycera</taxon>
        <taxon>Muscomorpha</taxon>
        <taxon>Tephritoidea</taxon>
        <taxon>Tephritidae</taxon>
        <taxon>Bactrocera</taxon>
        <taxon>Bactrocera</taxon>
    </lineage>
</organism>
<dbReference type="CDD" id="cd01040">
    <property type="entry name" value="Mb-like"/>
    <property type="match status" value="1"/>
</dbReference>
<dbReference type="AlphaFoldDB" id="A0A034WB94"/>
<dbReference type="KEGG" id="bdr:105234089"/>
<evidence type="ECO:0000256" key="5">
    <source>
        <dbReference type="ARBA" id="ARBA00022723"/>
    </source>
</evidence>
<keyword evidence="3 7" id="KW-0349">Heme</keyword>
<evidence type="ECO:0000313" key="9">
    <source>
        <dbReference type="EMBL" id="JAC52831.1"/>
    </source>
</evidence>
<evidence type="ECO:0000256" key="7">
    <source>
        <dbReference type="RuleBase" id="RU000356"/>
    </source>
</evidence>
<feature type="domain" description="Globin" evidence="8">
    <location>
        <begin position="2"/>
        <end position="150"/>
    </location>
</feature>
<evidence type="ECO:0000256" key="4">
    <source>
        <dbReference type="ARBA" id="ARBA00022621"/>
    </source>
</evidence>
<dbReference type="OrthoDB" id="436496at2759"/>
<dbReference type="RefSeq" id="XP_011214634.1">
    <property type="nucleotide sequence ID" value="XM_011216332.3"/>
</dbReference>
<keyword evidence="2 7" id="KW-0813">Transport</keyword>
<reference evidence="10" key="3">
    <citation type="submission" date="2025-05" db="UniProtKB">
        <authorList>
            <consortium name="RefSeq"/>
        </authorList>
    </citation>
    <scope>NUCLEOTIDE SEQUENCE [LARGE SCALE GENOMIC DNA]</scope>
    <source>
        <strain evidence="11">Punador</strain>
    </source>
</reference>
<keyword evidence="6" id="KW-0408">Iron</keyword>
<dbReference type="GeneID" id="105234089"/>
<reference evidence="12" key="2">
    <citation type="submission" date="2025-04" db="UniProtKB">
        <authorList>
            <consortium name="RefSeq"/>
        </authorList>
    </citation>
    <scope>IDENTIFICATION</scope>
    <source>
        <strain evidence="12">Punador</strain>
    </source>
</reference>
<dbReference type="PANTHER" id="PTHR46783:SF3">
    <property type="entry name" value="GLOBIN FAMILY PROFILE DOMAIN-CONTAINING PROTEIN"/>
    <property type="match status" value="1"/>
</dbReference>
<evidence type="ECO:0000313" key="10">
    <source>
        <dbReference type="Proteomes" id="UP001652620"/>
    </source>
</evidence>
<dbReference type="GO" id="GO:0005344">
    <property type="term" value="F:oxygen carrier activity"/>
    <property type="evidence" value="ECO:0007669"/>
    <property type="project" value="UniProtKB-KW"/>
</dbReference>
<keyword evidence="5" id="KW-0479">Metal-binding</keyword>
<dbReference type="GO" id="GO:0019825">
    <property type="term" value="F:oxygen binding"/>
    <property type="evidence" value="ECO:0007669"/>
    <property type="project" value="InterPro"/>
</dbReference>